<sequence>LIEVFAEAIDALLYAGIIISQRYLDKKKTAITDNYLYRVDLYLEAKKDNIKLDKSKSNLKEIIEADKDSSQNQKIENEEDILEVFRKDKQ</sequence>
<name>A0ACA9NS36_9GLOM</name>
<gene>
    <name evidence="1" type="ORF">RPERSI_LOCUS8572</name>
</gene>
<reference evidence="1" key="1">
    <citation type="submission" date="2021-06" db="EMBL/GenBank/DDBJ databases">
        <authorList>
            <person name="Kallberg Y."/>
            <person name="Tangrot J."/>
            <person name="Rosling A."/>
        </authorList>
    </citation>
    <scope>NUCLEOTIDE SEQUENCE</scope>
    <source>
        <strain evidence="1">MA461A</strain>
    </source>
</reference>
<feature type="non-terminal residue" evidence="1">
    <location>
        <position position="90"/>
    </location>
</feature>
<accession>A0ACA9NS36</accession>
<keyword evidence="2" id="KW-1185">Reference proteome</keyword>
<proteinExistence type="predicted"/>
<evidence type="ECO:0000313" key="2">
    <source>
        <dbReference type="Proteomes" id="UP000789920"/>
    </source>
</evidence>
<protein>
    <submittedName>
        <fullName evidence="1">2199_t:CDS:1</fullName>
    </submittedName>
</protein>
<dbReference type="Proteomes" id="UP000789920">
    <property type="component" value="Unassembled WGS sequence"/>
</dbReference>
<feature type="non-terminal residue" evidence="1">
    <location>
        <position position="1"/>
    </location>
</feature>
<evidence type="ECO:0000313" key="1">
    <source>
        <dbReference type="EMBL" id="CAG8668427.1"/>
    </source>
</evidence>
<organism evidence="1 2">
    <name type="scientific">Racocetra persica</name>
    <dbReference type="NCBI Taxonomy" id="160502"/>
    <lineage>
        <taxon>Eukaryota</taxon>
        <taxon>Fungi</taxon>
        <taxon>Fungi incertae sedis</taxon>
        <taxon>Mucoromycota</taxon>
        <taxon>Glomeromycotina</taxon>
        <taxon>Glomeromycetes</taxon>
        <taxon>Diversisporales</taxon>
        <taxon>Gigasporaceae</taxon>
        <taxon>Racocetra</taxon>
    </lineage>
</organism>
<dbReference type="EMBL" id="CAJVQC010015570">
    <property type="protein sequence ID" value="CAG8668427.1"/>
    <property type="molecule type" value="Genomic_DNA"/>
</dbReference>
<comment type="caution">
    <text evidence="1">The sequence shown here is derived from an EMBL/GenBank/DDBJ whole genome shotgun (WGS) entry which is preliminary data.</text>
</comment>